<accession>A0ABY8BUU7</accession>
<protein>
    <submittedName>
        <fullName evidence="8">Glycosyltransferase family 2 protein</fullName>
    </submittedName>
</protein>
<evidence type="ECO:0000256" key="2">
    <source>
        <dbReference type="ARBA" id="ARBA00022676"/>
    </source>
</evidence>
<dbReference type="Proteomes" id="UP001214553">
    <property type="component" value="Chromosome"/>
</dbReference>
<dbReference type="InterPro" id="IPR029044">
    <property type="entry name" value="Nucleotide-diphossugar_trans"/>
</dbReference>
<dbReference type="EMBL" id="CP119108">
    <property type="protein sequence ID" value="WEG07602.1"/>
    <property type="molecule type" value="Genomic_DNA"/>
</dbReference>
<evidence type="ECO:0000256" key="7">
    <source>
        <dbReference type="SAM" id="Phobius"/>
    </source>
</evidence>
<dbReference type="PANTHER" id="PTHR43867:SF2">
    <property type="entry name" value="CELLULOSE SYNTHASE CATALYTIC SUBUNIT A [UDP-FORMING]"/>
    <property type="match status" value="1"/>
</dbReference>
<proteinExistence type="predicted"/>
<feature type="transmembrane region" description="Helical" evidence="7">
    <location>
        <begin position="394"/>
        <end position="417"/>
    </location>
</feature>
<dbReference type="Pfam" id="PF13641">
    <property type="entry name" value="Glyco_tranf_2_3"/>
    <property type="match status" value="1"/>
</dbReference>
<evidence type="ECO:0000256" key="4">
    <source>
        <dbReference type="ARBA" id="ARBA00022692"/>
    </source>
</evidence>
<dbReference type="SUPFAM" id="SSF53448">
    <property type="entry name" value="Nucleotide-diphospho-sugar transferases"/>
    <property type="match status" value="1"/>
</dbReference>
<feature type="transmembrane region" description="Helical" evidence="7">
    <location>
        <begin position="363"/>
        <end position="382"/>
    </location>
</feature>
<reference evidence="8 9" key="1">
    <citation type="submission" date="2023-03" db="EMBL/GenBank/DDBJ databases">
        <title>Genome sequence of Microbacterium sp. KACC 23027.</title>
        <authorList>
            <person name="Kim S."/>
            <person name="Heo J."/>
            <person name="Kwon S.-W."/>
        </authorList>
    </citation>
    <scope>NUCLEOTIDE SEQUENCE [LARGE SCALE GENOMIC DNA]</scope>
    <source>
        <strain evidence="8 9">KACC 23027</strain>
    </source>
</reference>
<keyword evidence="4 7" id="KW-0812">Transmembrane</keyword>
<evidence type="ECO:0000256" key="6">
    <source>
        <dbReference type="ARBA" id="ARBA00023136"/>
    </source>
</evidence>
<dbReference type="RefSeq" id="WP_275276940.1">
    <property type="nucleotide sequence ID" value="NZ_CP119108.1"/>
</dbReference>
<feature type="transmembrane region" description="Helical" evidence="7">
    <location>
        <begin position="328"/>
        <end position="351"/>
    </location>
</feature>
<sequence>MSPMLDLYGNAPVWSQVLDWIVLVVIVSSAVSLITLLVVAARYRQLARRRVGAHGLRDESEFLWVFLVPALNEEVTIADSVSRLCTTEATHAVFLVIDDGSDDDTARILAGLDDPRLRVLARTAPDARVGKAAALNAAYQHLRERVLAEPSFRGWGDDDVIVAVVDADGRVDAHAPTAVSLDFSDPRVGGTQLLVEIYNRRTPLTWAQDVEFSSFGRVFQAGRSWWGTANMGGNGQFTRLAALRAVDDGRGPWRDRLTEDQDLGVRMIQAGWRGTQNNSARVRQQGLNSLRRLYRQRVRWAQGNWQALSLLRGVGRPSLKLFGLMDCVFYLLTPALQLVTGVAFVTAIVLWTLGISPYESSMWWVILLFAMLAFGPGLITMLMRAGRWYTAPLAVILVIPYLVYAWIVFPVLAVALIRQLAGRTSWAKTARESIAEQTPAEV</sequence>
<evidence type="ECO:0000256" key="3">
    <source>
        <dbReference type="ARBA" id="ARBA00022679"/>
    </source>
</evidence>
<keyword evidence="3" id="KW-0808">Transferase</keyword>
<comment type="subcellular location">
    <subcellularLocation>
        <location evidence="1">Membrane</location>
        <topology evidence="1">Multi-pass membrane protein</topology>
    </subcellularLocation>
</comment>
<keyword evidence="6 7" id="KW-0472">Membrane</keyword>
<organism evidence="8 9">
    <name type="scientific">Microbacterium horticulturae</name>
    <dbReference type="NCBI Taxonomy" id="3028316"/>
    <lineage>
        <taxon>Bacteria</taxon>
        <taxon>Bacillati</taxon>
        <taxon>Actinomycetota</taxon>
        <taxon>Actinomycetes</taxon>
        <taxon>Micrococcales</taxon>
        <taxon>Microbacteriaceae</taxon>
        <taxon>Microbacterium</taxon>
    </lineage>
</organism>
<gene>
    <name evidence="8" type="ORF">PU630_10055</name>
</gene>
<evidence type="ECO:0000313" key="9">
    <source>
        <dbReference type="Proteomes" id="UP001214553"/>
    </source>
</evidence>
<keyword evidence="2" id="KW-0328">Glycosyltransferase</keyword>
<feature type="transmembrane region" description="Helical" evidence="7">
    <location>
        <begin position="20"/>
        <end position="40"/>
    </location>
</feature>
<dbReference type="Gene3D" id="3.90.550.10">
    <property type="entry name" value="Spore Coat Polysaccharide Biosynthesis Protein SpsA, Chain A"/>
    <property type="match status" value="1"/>
</dbReference>
<evidence type="ECO:0000256" key="5">
    <source>
        <dbReference type="ARBA" id="ARBA00022989"/>
    </source>
</evidence>
<keyword evidence="5 7" id="KW-1133">Transmembrane helix</keyword>
<dbReference type="PANTHER" id="PTHR43867">
    <property type="entry name" value="CELLULOSE SYNTHASE CATALYTIC SUBUNIT A [UDP-FORMING]"/>
    <property type="match status" value="1"/>
</dbReference>
<dbReference type="InterPro" id="IPR050321">
    <property type="entry name" value="Glycosyltr_2/OpgH_subfam"/>
</dbReference>
<evidence type="ECO:0000256" key="1">
    <source>
        <dbReference type="ARBA" id="ARBA00004141"/>
    </source>
</evidence>
<name>A0ABY8BUU7_9MICO</name>
<evidence type="ECO:0000313" key="8">
    <source>
        <dbReference type="EMBL" id="WEG07602.1"/>
    </source>
</evidence>
<keyword evidence="9" id="KW-1185">Reference proteome</keyword>